<dbReference type="InterPro" id="IPR020081">
    <property type="entry name" value="SsrA-bd_prot_CS"/>
</dbReference>
<dbReference type="EMBL" id="QZCH01000001">
    <property type="protein sequence ID" value="RJG51376.1"/>
    <property type="molecule type" value="Genomic_DNA"/>
</dbReference>
<dbReference type="GO" id="GO:0070929">
    <property type="term" value="P:trans-translation"/>
    <property type="evidence" value="ECO:0007669"/>
    <property type="project" value="UniProtKB-UniRule"/>
</dbReference>
<gene>
    <name evidence="3 5" type="primary">smpB</name>
    <name evidence="5" type="ORF">D1Z90_01175</name>
</gene>
<dbReference type="GO" id="GO:0005829">
    <property type="term" value="C:cytosol"/>
    <property type="evidence" value="ECO:0007669"/>
    <property type="project" value="TreeGrafter"/>
</dbReference>
<keyword evidence="1 3" id="KW-0963">Cytoplasm</keyword>
<dbReference type="Pfam" id="PF01668">
    <property type="entry name" value="SmpB"/>
    <property type="match status" value="1"/>
</dbReference>
<proteinExistence type="inferred from homology"/>
<dbReference type="PANTHER" id="PTHR30308">
    <property type="entry name" value="TMRNA-BINDING COMPONENT OF TRANS-TRANSLATION TAGGING COMPLEX"/>
    <property type="match status" value="1"/>
</dbReference>
<evidence type="ECO:0000256" key="2">
    <source>
        <dbReference type="ARBA" id="ARBA00022884"/>
    </source>
</evidence>
<dbReference type="OrthoDB" id="9805462at2"/>
<dbReference type="NCBIfam" id="NF003843">
    <property type="entry name" value="PRK05422.1"/>
    <property type="match status" value="1"/>
</dbReference>
<dbReference type="SUPFAM" id="SSF74982">
    <property type="entry name" value="Small protein B (SmpB)"/>
    <property type="match status" value="1"/>
</dbReference>
<evidence type="ECO:0000313" key="5">
    <source>
        <dbReference type="EMBL" id="RJG51376.1"/>
    </source>
</evidence>
<comment type="similarity">
    <text evidence="3">Belongs to the SmpB family.</text>
</comment>
<sequence length="161" mass="18471">MAKKKSKSKVGSNTIALNKKARHDFHLSDKIEAGLELQGWEVKSLRAGKVNIADSYVFLKNGEAYLLAATITPLDKASTHSICEPMRSRKLLLKRKELETLIGKVERQGFTLVATAMYWKKNWVKLEIALGKGKKEHDKRSDIKDREWQVQKERAMKHKVR</sequence>
<dbReference type="AlphaFoldDB" id="A0A418YK82"/>
<feature type="region of interest" description="Disordered" evidence="4">
    <location>
        <begin position="135"/>
        <end position="161"/>
    </location>
</feature>
<evidence type="ECO:0000256" key="3">
    <source>
        <dbReference type="HAMAP-Rule" id="MF_00023"/>
    </source>
</evidence>
<dbReference type="InterPro" id="IPR023620">
    <property type="entry name" value="SmpB"/>
</dbReference>
<evidence type="ECO:0000256" key="1">
    <source>
        <dbReference type="ARBA" id="ARBA00022490"/>
    </source>
</evidence>
<keyword evidence="6" id="KW-1185">Reference proteome</keyword>
<comment type="function">
    <text evidence="3">Required for rescue of stalled ribosomes mediated by trans-translation. Binds to transfer-messenger RNA (tmRNA), required for stable association of tmRNA with ribosomes. tmRNA and SmpB together mimic tRNA shape, replacing the anticodon stem-loop with SmpB. tmRNA is encoded by the ssrA gene; the 2 termini fold to resemble tRNA(Ala) and it encodes a 'tag peptide', a short internal open reading frame. During trans-translation Ala-aminoacylated tmRNA acts like a tRNA, entering the A-site of stalled ribosomes, displacing the stalled mRNA. The ribosome then switches to translate the ORF on the tmRNA; the nascent peptide is terminated with the 'tag peptide' encoded by the tmRNA and targeted for degradation. The ribosome is freed to recommence translation, which seems to be the essential function of trans-translation.</text>
</comment>
<evidence type="ECO:0000313" key="6">
    <source>
        <dbReference type="Proteomes" id="UP000283255"/>
    </source>
</evidence>
<dbReference type="GO" id="GO:0003723">
    <property type="term" value="F:RNA binding"/>
    <property type="evidence" value="ECO:0007669"/>
    <property type="project" value="UniProtKB-UniRule"/>
</dbReference>
<dbReference type="PROSITE" id="PS01317">
    <property type="entry name" value="SSRP"/>
    <property type="match status" value="1"/>
</dbReference>
<dbReference type="GO" id="GO:0070930">
    <property type="term" value="P:trans-translation-dependent protein tagging"/>
    <property type="evidence" value="ECO:0007669"/>
    <property type="project" value="TreeGrafter"/>
</dbReference>
<name>A0A418YK82_9GAMM</name>
<dbReference type="Proteomes" id="UP000283255">
    <property type="component" value="Unassembled WGS sequence"/>
</dbReference>
<evidence type="ECO:0000256" key="4">
    <source>
        <dbReference type="SAM" id="MobiDB-lite"/>
    </source>
</evidence>
<feature type="compositionally biased region" description="Basic and acidic residues" evidence="4">
    <location>
        <begin position="135"/>
        <end position="154"/>
    </location>
</feature>
<comment type="caution">
    <text evidence="5">The sequence shown here is derived from an EMBL/GenBank/DDBJ whole genome shotgun (WGS) entry which is preliminary data.</text>
</comment>
<dbReference type="HAMAP" id="MF_00023">
    <property type="entry name" value="SmpB"/>
    <property type="match status" value="1"/>
</dbReference>
<dbReference type="Gene3D" id="2.40.280.10">
    <property type="match status" value="1"/>
</dbReference>
<organism evidence="5 6">
    <name type="scientific">Motilimonas pumila</name>
    <dbReference type="NCBI Taxonomy" id="2303987"/>
    <lineage>
        <taxon>Bacteria</taxon>
        <taxon>Pseudomonadati</taxon>
        <taxon>Pseudomonadota</taxon>
        <taxon>Gammaproteobacteria</taxon>
        <taxon>Alteromonadales</taxon>
        <taxon>Alteromonadales genera incertae sedis</taxon>
        <taxon>Motilimonas</taxon>
    </lineage>
</organism>
<reference evidence="5 6" key="1">
    <citation type="submission" date="2018-09" db="EMBL/GenBank/DDBJ databases">
        <authorList>
            <person name="Wang F."/>
        </authorList>
    </citation>
    <scope>NUCLEOTIDE SEQUENCE [LARGE SCALE GENOMIC DNA]</scope>
    <source>
        <strain evidence="5 6">PLHSC7-2</strain>
    </source>
</reference>
<dbReference type="RefSeq" id="WP_119908924.1">
    <property type="nucleotide sequence ID" value="NZ_QZCH01000001.1"/>
</dbReference>
<dbReference type="CDD" id="cd09294">
    <property type="entry name" value="SmpB"/>
    <property type="match status" value="1"/>
</dbReference>
<dbReference type="NCBIfam" id="TIGR00086">
    <property type="entry name" value="smpB"/>
    <property type="match status" value="1"/>
</dbReference>
<protein>
    <recommendedName>
        <fullName evidence="3">SsrA-binding protein</fullName>
    </recommendedName>
    <alternativeName>
        <fullName evidence="3">Small protein B</fullName>
    </alternativeName>
</protein>
<accession>A0A418YK82</accession>
<keyword evidence="2 3" id="KW-0694">RNA-binding</keyword>
<reference evidence="5 6" key="2">
    <citation type="submission" date="2019-01" db="EMBL/GenBank/DDBJ databases">
        <title>Motilimonas pumilus sp. nov., isolated from the gut of sea cucumber (Apostichopus japonicus).</title>
        <authorList>
            <person name="Wang F.-Q."/>
            <person name="Ren L.-H."/>
            <person name="Lin Y.-W."/>
            <person name="Sun G.-H."/>
            <person name="Du Z.-J."/>
            <person name="Zhao J.-X."/>
            <person name="Liu X.-J."/>
            <person name="Liu L.-J."/>
        </authorList>
    </citation>
    <scope>NUCLEOTIDE SEQUENCE [LARGE SCALE GENOMIC DNA]</scope>
    <source>
        <strain evidence="5 6">PLHSC7-2</strain>
    </source>
</reference>
<comment type="subcellular location">
    <subcellularLocation>
        <location evidence="3">Cytoplasm</location>
    </subcellularLocation>
    <text evidence="3">The tmRNA-SmpB complex associates with stalled 70S ribosomes.</text>
</comment>
<dbReference type="InterPro" id="IPR000037">
    <property type="entry name" value="SsrA-bd_prot"/>
</dbReference>
<dbReference type="PANTHER" id="PTHR30308:SF2">
    <property type="entry name" value="SSRA-BINDING PROTEIN"/>
    <property type="match status" value="1"/>
</dbReference>